<keyword evidence="4" id="KW-0408">Iron</keyword>
<dbReference type="InterPro" id="IPR013785">
    <property type="entry name" value="Aldolase_TIM"/>
</dbReference>
<keyword evidence="5" id="KW-0411">Iron-sulfur</keyword>
<feature type="domain" description="Radical SAM core" evidence="7">
    <location>
        <begin position="7"/>
        <end position="177"/>
    </location>
</feature>
<dbReference type="GO" id="GO:0051536">
    <property type="term" value="F:iron-sulfur cluster binding"/>
    <property type="evidence" value="ECO:0007669"/>
    <property type="project" value="UniProtKB-KW"/>
</dbReference>
<feature type="region of interest" description="Disordered" evidence="6">
    <location>
        <begin position="370"/>
        <end position="392"/>
    </location>
</feature>
<organism evidence="8 9">
    <name type="scientific">Bradyrhizobium uaiense</name>
    <dbReference type="NCBI Taxonomy" id="2594946"/>
    <lineage>
        <taxon>Bacteria</taxon>
        <taxon>Pseudomonadati</taxon>
        <taxon>Pseudomonadota</taxon>
        <taxon>Alphaproteobacteria</taxon>
        <taxon>Hyphomicrobiales</taxon>
        <taxon>Nitrobacteraceae</taxon>
        <taxon>Bradyrhizobium</taxon>
    </lineage>
</organism>
<dbReference type="GO" id="GO:0016491">
    <property type="term" value="F:oxidoreductase activity"/>
    <property type="evidence" value="ECO:0007669"/>
    <property type="project" value="InterPro"/>
</dbReference>
<evidence type="ECO:0000256" key="5">
    <source>
        <dbReference type="ARBA" id="ARBA00023014"/>
    </source>
</evidence>
<reference evidence="8 9" key="1">
    <citation type="journal article" date="2020" name="Arch. Microbiol.">
        <title>Bradyrhizobium uaiense sp. nov., a new highly efficient cowpea symbiont.</title>
        <authorList>
            <person name="Cabral Michel D."/>
            <person name="Azarias Guimaraes A."/>
            <person name="Martins da Costa E."/>
            <person name="Soares de Carvalho T."/>
            <person name="Balsanelli E."/>
            <person name="Willems A."/>
            <person name="Maltempi de Souza E."/>
            <person name="de Souza Moreira F.M."/>
        </authorList>
    </citation>
    <scope>NUCLEOTIDE SEQUENCE [LARGE SCALE GENOMIC DNA]</scope>
    <source>
        <strain evidence="8 9">UFLA 03-164</strain>
    </source>
</reference>
<dbReference type="Gene3D" id="3.20.20.70">
    <property type="entry name" value="Aldolase class I"/>
    <property type="match status" value="1"/>
</dbReference>
<gene>
    <name evidence="8" type="ORF">FNJ47_11295</name>
</gene>
<dbReference type="InterPro" id="IPR023867">
    <property type="entry name" value="Sulphatase_maturase_rSAM"/>
</dbReference>
<dbReference type="Pfam" id="PF04055">
    <property type="entry name" value="Radical_SAM"/>
    <property type="match status" value="1"/>
</dbReference>
<dbReference type="Proteomes" id="UP000468531">
    <property type="component" value="Unassembled WGS sequence"/>
</dbReference>
<evidence type="ECO:0000256" key="4">
    <source>
        <dbReference type="ARBA" id="ARBA00023004"/>
    </source>
</evidence>
<accession>A0A6P1BDP9</accession>
<keyword evidence="9" id="KW-1185">Reference proteome</keyword>
<dbReference type="PANTHER" id="PTHR43273">
    <property type="entry name" value="ANAEROBIC SULFATASE-MATURATING ENZYME HOMOLOG ASLB-RELATED"/>
    <property type="match status" value="1"/>
</dbReference>
<comment type="caution">
    <text evidence="8">The sequence shown here is derived from an EMBL/GenBank/DDBJ whole genome shotgun (WGS) entry which is preliminary data.</text>
</comment>
<dbReference type="AlphaFoldDB" id="A0A6P1BDP9"/>
<evidence type="ECO:0000313" key="9">
    <source>
        <dbReference type="Proteomes" id="UP000468531"/>
    </source>
</evidence>
<dbReference type="SFLD" id="SFLDG01067">
    <property type="entry name" value="SPASM/twitch_domain_containing"/>
    <property type="match status" value="1"/>
</dbReference>
<evidence type="ECO:0000256" key="2">
    <source>
        <dbReference type="ARBA" id="ARBA00022691"/>
    </source>
</evidence>
<evidence type="ECO:0000256" key="6">
    <source>
        <dbReference type="SAM" id="MobiDB-lite"/>
    </source>
</evidence>
<protein>
    <submittedName>
        <fullName evidence="8">Radical SAM protein</fullName>
    </submittedName>
</protein>
<evidence type="ECO:0000256" key="1">
    <source>
        <dbReference type="ARBA" id="ARBA00001966"/>
    </source>
</evidence>
<proteinExistence type="predicted"/>
<evidence type="ECO:0000313" key="8">
    <source>
        <dbReference type="EMBL" id="NEU96403.1"/>
    </source>
</evidence>
<comment type="cofactor">
    <cofactor evidence="1">
        <name>[4Fe-4S] cluster</name>
        <dbReference type="ChEBI" id="CHEBI:49883"/>
    </cofactor>
</comment>
<dbReference type="InterPro" id="IPR058240">
    <property type="entry name" value="rSAM_sf"/>
</dbReference>
<dbReference type="InterPro" id="IPR007197">
    <property type="entry name" value="rSAM"/>
</dbReference>
<evidence type="ECO:0000256" key="3">
    <source>
        <dbReference type="ARBA" id="ARBA00022723"/>
    </source>
</evidence>
<dbReference type="PANTHER" id="PTHR43273:SF8">
    <property type="entry name" value="RADICAL SAM DOMAIN PROTEIN"/>
    <property type="match status" value="1"/>
</dbReference>
<keyword evidence="2" id="KW-0949">S-adenosyl-L-methionine</keyword>
<name>A0A6P1BDP9_9BRAD</name>
<dbReference type="SFLD" id="SFLDS00029">
    <property type="entry name" value="Radical_SAM"/>
    <property type="match status" value="1"/>
</dbReference>
<sequence>MYFVMKLSKLCNLRCAYCYEYEELGEKARMPIERLAFFFEGVAHYYQKSGWQLPLHFVLHGGEPALLPLDYIRSFAALQRQYLASRSIPYLTSLQSNLTRTSDAFLETLVETGITLGASIDVFGAQRLNLAGRDSQERVLDNLQRLFDRDIVRRLSVGAITVLHRENCADAVNTFHFFNSLGLSYRILPVFSLADPPPRMKHLTLAPHEVVTALQKVARAHTRCASTIQIHPLQEYMTAAVRYLAGQRSAPYDPEKMEWALIVNTNGDAYNHSEAYTADGLLGNIFRQPLGDILGSDARRRTLEIRARRARTCEACLYDACCSRVPIVEALPSERAYDAANSLRCLVARPMIEFLVDQIQRDKAAITTIRRRSKPSERRGKATSKMISLAVG</sequence>
<keyword evidence="3" id="KW-0479">Metal-binding</keyword>
<dbReference type="EMBL" id="VKHP01000034">
    <property type="protein sequence ID" value="NEU96403.1"/>
    <property type="molecule type" value="Genomic_DNA"/>
</dbReference>
<evidence type="ECO:0000259" key="7">
    <source>
        <dbReference type="Pfam" id="PF04055"/>
    </source>
</evidence>
<dbReference type="GO" id="GO:0046872">
    <property type="term" value="F:metal ion binding"/>
    <property type="evidence" value="ECO:0007669"/>
    <property type="project" value="UniProtKB-KW"/>
</dbReference>
<dbReference type="SUPFAM" id="SSF102114">
    <property type="entry name" value="Radical SAM enzymes"/>
    <property type="match status" value="1"/>
</dbReference>